<accession>A0ACD5GXT8</accession>
<protein>
    <submittedName>
        <fullName evidence="1">Sensor histidine kinase</fullName>
        <ecNumber evidence="1">2.7.13.3</ecNumber>
    </submittedName>
</protein>
<proteinExistence type="predicted"/>
<keyword evidence="1" id="KW-0808">Transferase</keyword>
<keyword evidence="1" id="KW-0418">Kinase</keyword>
<keyword evidence="2" id="KW-1185">Reference proteome</keyword>
<dbReference type="EC" id="2.7.13.3" evidence="1"/>
<evidence type="ECO:0000313" key="1">
    <source>
        <dbReference type="EMBL" id="XPM65673.1"/>
    </source>
</evidence>
<organism evidence="1 2">
    <name type="scientific">Desertifilum tharense IPPAS B-1220</name>
    <dbReference type="NCBI Taxonomy" id="1781255"/>
    <lineage>
        <taxon>Bacteria</taxon>
        <taxon>Bacillati</taxon>
        <taxon>Cyanobacteriota</taxon>
        <taxon>Cyanophyceae</taxon>
        <taxon>Desertifilales</taxon>
        <taxon>Desertifilaceae</taxon>
        <taxon>Desertifilum</taxon>
    </lineage>
</organism>
<sequence length="167" mass="18458">MDIHEGIESTLTILHHRLKAKSNTSQIQVIKEYGNLPPVECYPSELNQALMNLLSNSIDAIESCRQSSGAAYQGQIIIQTAIAQSPERVPYVTIRMADNGLGISEAIKHRIFDPFFTTKPVGKGTGLGLSIAYQIIVDKHHGHLECKSRLQQGAEFQIEIPLKQPVI</sequence>
<evidence type="ECO:0000313" key="2">
    <source>
        <dbReference type="Proteomes" id="UP000095472"/>
    </source>
</evidence>
<reference evidence="1 2" key="1">
    <citation type="journal article" date="2016" name="Genome Announc.">
        <title>Draft Genome Sequence of the Thermotolerant Cyanobacterium Desertifilum sp. IPPAS B-1220.</title>
        <authorList>
            <person name="Mironov K.S."/>
            <person name="Sinetova M.A."/>
            <person name="Bolatkhan K."/>
            <person name="Zayadan B.K."/>
            <person name="Ustinova V.V."/>
            <person name="Kupriyanova E.V."/>
            <person name="Skrypnik A.N."/>
            <person name="Gogoleva N.E."/>
            <person name="Gogolev Y.V."/>
            <person name="Los D.A."/>
        </authorList>
    </citation>
    <scope>NUCLEOTIDE SEQUENCE [LARGE SCALE GENOMIC DNA]</scope>
    <source>
        <strain evidence="1 2">IPPAS B-1220</strain>
    </source>
</reference>
<name>A0ACD5GXT8_9CYAN</name>
<gene>
    <name evidence="1" type="ORF">BH720_008695</name>
</gene>
<dbReference type="EMBL" id="CP182909">
    <property type="protein sequence ID" value="XPM65673.1"/>
    <property type="molecule type" value="Genomic_DNA"/>
</dbReference>
<dbReference type="Proteomes" id="UP000095472">
    <property type="component" value="Chromosome"/>
</dbReference>